<protein>
    <submittedName>
        <fullName evidence="1">Uncharacterized protein</fullName>
    </submittedName>
</protein>
<evidence type="ECO:0000313" key="1">
    <source>
        <dbReference type="EMBL" id="MFC7704471.1"/>
    </source>
</evidence>
<proteinExistence type="predicted"/>
<sequence>MTDPGCDDISPVAAARMRRNHQPGAFGLPVRACHGGGELR</sequence>
<dbReference type="RefSeq" id="WP_377402803.1">
    <property type="nucleotide sequence ID" value="NZ_JBHTFQ010000004.1"/>
</dbReference>
<name>A0ABW2ULT0_9RHOB</name>
<gene>
    <name evidence="1" type="ORF">ACFQXB_09715</name>
</gene>
<evidence type="ECO:0000313" key="2">
    <source>
        <dbReference type="Proteomes" id="UP001596516"/>
    </source>
</evidence>
<accession>A0ABW2ULT0</accession>
<comment type="caution">
    <text evidence="1">The sequence shown here is derived from an EMBL/GenBank/DDBJ whole genome shotgun (WGS) entry which is preliminary data.</text>
</comment>
<dbReference type="EMBL" id="JBHTFQ010000004">
    <property type="protein sequence ID" value="MFC7704471.1"/>
    <property type="molecule type" value="Genomic_DNA"/>
</dbReference>
<keyword evidence="2" id="KW-1185">Reference proteome</keyword>
<dbReference type="Proteomes" id="UP001596516">
    <property type="component" value="Unassembled WGS sequence"/>
</dbReference>
<reference evidence="2" key="1">
    <citation type="journal article" date="2019" name="Int. J. Syst. Evol. Microbiol.">
        <title>The Global Catalogue of Microorganisms (GCM) 10K type strain sequencing project: providing services to taxonomists for standard genome sequencing and annotation.</title>
        <authorList>
            <consortium name="The Broad Institute Genomics Platform"/>
            <consortium name="The Broad Institute Genome Sequencing Center for Infectious Disease"/>
            <person name="Wu L."/>
            <person name="Ma J."/>
        </authorList>
    </citation>
    <scope>NUCLEOTIDE SEQUENCE [LARGE SCALE GENOMIC DNA]</scope>
    <source>
        <strain evidence="2">CGMCC 1.12750</strain>
    </source>
</reference>
<organism evidence="1 2">
    <name type="scientific">Plastorhodobacter daqingensis</name>
    <dbReference type="NCBI Taxonomy" id="1387281"/>
    <lineage>
        <taxon>Bacteria</taxon>
        <taxon>Pseudomonadati</taxon>
        <taxon>Pseudomonadota</taxon>
        <taxon>Alphaproteobacteria</taxon>
        <taxon>Rhodobacterales</taxon>
        <taxon>Paracoccaceae</taxon>
        <taxon>Plastorhodobacter</taxon>
    </lineage>
</organism>